<keyword evidence="4" id="KW-1185">Reference proteome</keyword>
<dbReference type="CDD" id="cd01948">
    <property type="entry name" value="EAL"/>
    <property type="match status" value="1"/>
</dbReference>
<dbReference type="Proteomes" id="UP001652445">
    <property type="component" value="Unassembled WGS sequence"/>
</dbReference>
<dbReference type="PANTHER" id="PTHR44757">
    <property type="entry name" value="DIGUANYLATE CYCLASE DGCP"/>
    <property type="match status" value="1"/>
</dbReference>
<dbReference type="PANTHER" id="PTHR44757:SF2">
    <property type="entry name" value="BIOFILM ARCHITECTURE MAINTENANCE PROTEIN MBAA"/>
    <property type="match status" value="1"/>
</dbReference>
<protein>
    <submittedName>
        <fullName evidence="3">EAL domain-containing protein</fullName>
    </submittedName>
</protein>
<name>A0ABT2UCY1_9BACL</name>
<dbReference type="SMART" id="SM00267">
    <property type="entry name" value="GGDEF"/>
    <property type="match status" value="1"/>
</dbReference>
<dbReference type="Pfam" id="PF00563">
    <property type="entry name" value="EAL"/>
    <property type="match status" value="1"/>
</dbReference>
<dbReference type="InterPro" id="IPR052155">
    <property type="entry name" value="Biofilm_reg_signaling"/>
</dbReference>
<evidence type="ECO:0000313" key="3">
    <source>
        <dbReference type="EMBL" id="MCU6791861.1"/>
    </source>
</evidence>
<dbReference type="EMBL" id="JAOQIO010000015">
    <property type="protein sequence ID" value="MCU6791861.1"/>
    <property type="molecule type" value="Genomic_DNA"/>
</dbReference>
<dbReference type="InterPro" id="IPR029787">
    <property type="entry name" value="Nucleotide_cyclase"/>
</dbReference>
<comment type="caution">
    <text evidence="3">The sequence shown here is derived from an EMBL/GenBank/DDBJ whole genome shotgun (WGS) entry which is preliminary data.</text>
</comment>
<dbReference type="InterPro" id="IPR035919">
    <property type="entry name" value="EAL_sf"/>
</dbReference>
<organism evidence="3 4">
    <name type="scientific">Paenibacillus baimaensis</name>
    <dbReference type="NCBI Taxonomy" id="2982185"/>
    <lineage>
        <taxon>Bacteria</taxon>
        <taxon>Bacillati</taxon>
        <taxon>Bacillota</taxon>
        <taxon>Bacilli</taxon>
        <taxon>Bacillales</taxon>
        <taxon>Paenibacillaceae</taxon>
        <taxon>Paenibacillus</taxon>
    </lineage>
</organism>
<reference evidence="3 4" key="1">
    <citation type="submission" date="2022-09" db="EMBL/GenBank/DDBJ databases">
        <authorList>
            <person name="Han X.L."/>
            <person name="Wang Q."/>
            <person name="Lu T."/>
        </authorList>
    </citation>
    <scope>NUCLEOTIDE SEQUENCE [LARGE SCALE GENOMIC DNA]</scope>
    <source>
        <strain evidence="3 4">WQ 127069</strain>
    </source>
</reference>
<evidence type="ECO:0000259" key="1">
    <source>
        <dbReference type="PROSITE" id="PS50883"/>
    </source>
</evidence>
<dbReference type="PROSITE" id="PS50887">
    <property type="entry name" value="GGDEF"/>
    <property type="match status" value="1"/>
</dbReference>
<feature type="domain" description="GGDEF" evidence="2">
    <location>
        <begin position="128"/>
        <end position="261"/>
    </location>
</feature>
<dbReference type="InterPro" id="IPR001633">
    <property type="entry name" value="EAL_dom"/>
</dbReference>
<dbReference type="InterPro" id="IPR043128">
    <property type="entry name" value="Rev_trsase/Diguanyl_cyclase"/>
</dbReference>
<evidence type="ECO:0000259" key="2">
    <source>
        <dbReference type="PROSITE" id="PS50887"/>
    </source>
</evidence>
<dbReference type="RefSeq" id="WP_262683300.1">
    <property type="nucleotide sequence ID" value="NZ_JAOQIO010000015.1"/>
</dbReference>
<dbReference type="SUPFAM" id="SSF55073">
    <property type="entry name" value="Nucleotide cyclase"/>
    <property type="match status" value="1"/>
</dbReference>
<dbReference type="PROSITE" id="PS50883">
    <property type="entry name" value="EAL"/>
    <property type="match status" value="1"/>
</dbReference>
<dbReference type="CDD" id="cd01949">
    <property type="entry name" value="GGDEF"/>
    <property type="match status" value="1"/>
</dbReference>
<feature type="domain" description="EAL" evidence="1">
    <location>
        <begin position="270"/>
        <end position="521"/>
    </location>
</feature>
<sequence>MNSEQRKMPEIELENLILRIKTDILSLIVSGESLIRILHEIEEKGRNYVPNYWESARYEHGECGNLRPEQMEIVAALNDLTEVAVQWKEKDREIKSLAFYDPLTGLSNRRHFTDRFDVMINEQRQESQKLGLIFIDLDHFKWVNDSLGHDAGDRLLIQAAERIKASVSLDWVVARLGGDEFTVIVNDIQSAEDASKVAERIIDSFKIPVLLDNHEIRVTLSAGISMFPDHGTAVSSLMKKADKAMYQAKQDGRNLCVMYQPSNDEGNDSRFLFKSQFESALTKRQFILEYQPRIELDTGEISSLEALVRWNHPVKGIVGPIEFISLAEETGFIVPLGEWVLREACMQNKRWLQQGLPPVRVAVNVSAKQFCHSSFLYRVKEILEESRLDPTYLEIEITESALMKDEKHILHTLKVFKDMGIYVSIDDFGTGYSSLNYLKHFTVDALKIDRSFIKDLPRDKVLPKMILSLARKLKLQVIAEGVENYAQHTFLLNNGCHQAQGFLYSKPLPASVVERLLNKSWGC</sequence>
<gene>
    <name evidence="3" type="ORF">OB236_06945</name>
</gene>
<accession>A0ABT2UCY1</accession>
<dbReference type="Gene3D" id="3.20.20.450">
    <property type="entry name" value="EAL domain"/>
    <property type="match status" value="1"/>
</dbReference>
<dbReference type="SUPFAM" id="SSF141868">
    <property type="entry name" value="EAL domain-like"/>
    <property type="match status" value="1"/>
</dbReference>
<evidence type="ECO:0000313" key="4">
    <source>
        <dbReference type="Proteomes" id="UP001652445"/>
    </source>
</evidence>
<proteinExistence type="predicted"/>
<dbReference type="SMART" id="SM00052">
    <property type="entry name" value="EAL"/>
    <property type="match status" value="1"/>
</dbReference>
<dbReference type="Pfam" id="PF00990">
    <property type="entry name" value="GGDEF"/>
    <property type="match status" value="1"/>
</dbReference>
<dbReference type="InterPro" id="IPR000160">
    <property type="entry name" value="GGDEF_dom"/>
</dbReference>
<dbReference type="Gene3D" id="3.30.70.270">
    <property type="match status" value="1"/>
</dbReference>
<dbReference type="NCBIfam" id="TIGR00254">
    <property type="entry name" value="GGDEF"/>
    <property type="match status" value="1"/>
</dbReference>